<reference evidence="1 2" key="1">
    <citation type="submission" date="2019-11" db="EMBL/GenBank/DDBJ databases">
        <title>Venturia inaequalis Genome Resource.</title>
        <authorList>
            <person name="Lichtner F.J."/>
        </authorList>
    </citation>
    <scope>NUCLEOTIDE SEQUENCE [LARGE SCALE GENOMIC DNA]</scope>
    <source>
        <strain evidence="1">Bline_iso_100314</strain>
    </source>
</reference>
<proteinExistence type="predicted"/>
<comment type="caution">
    <text evidence="1">The sequence shown here is derived from an EMBL/GenBank/DDBJ whole genome shotgun (WGS) entry which is preliminary data.</text>
</comment>
<gene>
    <name evidence="1" type="ORF">BLS_008678</name>
</gene>
<evidence type="ECO:0000313" key="2">
    <source>
        <dbReference type="Proteomes" id="UP000433883"/>
    </source>
</evidence>
<dbReference type="AlphaFoldDB" id="A0A8H3YKK6"/>
<accession>A0A8H3YKK6</accession>
<dbReference type="EMBL" id="WNWQ01000749">
    <property type="protein sequence ID" value="KAE9964060.1"/>
    <property type="molecule type" value="Genomic_DNA"/>
</dbReference>
<sequence>MSVQHTKSQVKCRILEAELYMSTTIQQARKKLQQSHKRTFGGKVGVIYPEEGRVIVQETNAKRRAAEKRALERKEAQLVAKKEALTTEEWLAEMQPRKSNWKPVHDALKPHIKALELRNKALKAEQRKLQTTRNARHRKLRKARRDLTVHI</sequence>
<name>A0A8H3YKK6_VENIN</name>
<protein>
    <submittedName>
        <fullName evidence="1">Uncharacterized protein</fullName>
    </submittedName>
</protein>
<organism evidence="1 2">
    <name type="scientific">Venturia inaequalis</name>
    <name type="common">Apple scab fungus</name>
    <dbReference type="NCBI Taxonomy" id="5025"/>
    <lineage>
        <taxon>Eukaryota</taxon>
        <taxon>Fungi</taxon>
        <taxon>Dikarya</taxon>
        <taxon>Ascomycota</taxon>
        <taxon>Pezizomycotina</taxon>
        <taxon>Dothideomycetes</taxon>
        <taxon>Pleosporomycetidae</taxon>
        <taxon>Venturiales</taxon>
        <taxon>Venturiaceae</taxon>
        <taxon>Venturia</taxon>
    </lineage>
</organism>
<evidence type="ECO:0000313" key="1">
    <source>
        <dbReference type="EMBL" id="KAE9964060.1"/>
    </source>
</evidence>
<dbReference type="Proteomes" id="UP000433883">
    <property type="component" value="Unassembled WGS sequence"/>
</dbReference>